<dbReference type="Pfam" id="PF01478">
    <property type="entry name" value="Peptidase_A24"/>
    <property type="match status" value="1"/>
</dbReference>
<accession>A0ABY8C0Z6</accession>
<feature type="transmembrane region" description="Helical" evidence="10">
    <location>
        <begin position="131"/>
        <end position="154"/>
    </location>
</feature>
<dbReference type="EC" id="2.1.1.-" evidence="9"/>
<feature type="transmembrane region" description="Helical" evidence="10">
    <location>
        <begin position="209"/>
        <end position="228"/>
    </location>
</feature>
<feature type="transmembrane region" description="Helical" evidence="10">
    <location>
        <begin position="240"/>
        <end position="263"/>
    </location>
</feature>
<feature type="transmembrane region" description="Helical" evidence="10">
    <location>
        <begin position="105"/>
        <end position="124"/>
    </location>
</feature>
<evidence type="ECO:0000256" key="4">
    <source>
        <dbReference type="ARBA" id="ARBA00022519"/>
    </source>
</evidence>
<dbReference type="PRINTS" id="PR00864">
    <property type="entry name" value="PREPILNPTASE"/>
</dbReference>
<keyword evidence="14" id="KW-1185">Reference proteome</keyword>
<evidence type="ECO:0000256" key="1">
    <source>
        <dbReference type="ARBA" id="ARBA00004429"/>
    </source>
</evidence>
<dbReference type="PANTHER" id="PTHR30487">
    <property type="entry name" value="TYPE 4 PREPILIN-LIKE PROTEINS LEADER PEPTIDE-PROCESSING ENZYME"/>
    <property type="match status" value="1"/>
</dbReference>
<evidence type="ECO:0000256" key="2">
    <source>
        <dbReference type="ARBA" id="ARBA00005801"/>
    </source>
</evidence>
<dbReference type="InterPro" id="IPR014032">
    <property type="entry name" value="Peptidase_A24A_bac"/>
</dbReference>
<feature type="domain" description="Prepilin peptidase A24 N-terminal" evidence="12">
    <location>
        <begin position="15"/>
        <end position="97"/>
    </location>
</feature>
<keyword evidence="5 9" id="KW-0812">Transmembrane</keyword>
<dbReference type="RefSeq" id="WP_275279443.1">
    <property type="nucleotide sequence ID" value="NZ_CP119108.1"/>
</dbReference>
<keyword evidence="9" id="KW-0808">Transferase</keyword>
<dbReference type="InterPro" id="IPR000045">
    <property type="entry name" value="Prepilin_IV_endopep_pep"/>
</dbReference>
<comment type="subcellular location">
    <subcellularLocation>
        <location evidence="1">Cell inner membrane</location>
        <topology evidence="1">Multi-pass membrane protein</topology>
    </subcellularLocation>
    <subcellularLocation>
        <location evidence="9">Cell membrane</location>
        <topology evidence="9">Multi-pass membrane protein</topology>
    </subcellularLocation>
</comment>
<evidence type="ECO:0000313" key="14">
    <source>
        <dbReference type="Proteomes" id="UP001214553"/>
    </source>
</evidence>
<name>A0ABY8C0Z6_9MICO</name>
<evidence type="ECO:0000256" key="8">
    <source>
        <dbReference type="RuleBase" id="RU003793"/>
    </source>
</evidence>
<feature type="transmembrane region" description="Helical" evidence="10">
    <location>
        <begin position="160"/>
        <end position="179"/>
    </location>
</feature>
<keyword evidence="9" id="KW-0645">Protease</keyword>
<evidence type="ECO:0000256" key="7">
    <source>
        <dbReference type="ARBA" id="ARBA00023136"/>
    </source>
</evidence>
<dbReference type="InterPro" id="IPR050882">
    <property type="entry name" value="Prepilin_peptidase/N-MTase"/>
</dbReference>
<keyword evidence="4" id="KW-0997">Cell inner membrane</keyword>
<evidence type="ECO:0000256" key="10">
    <source>
        <dbReference type="SAM" id="Phobius"/>
    </source>
</evidence>
<dbReference type="Gene3D" id="1.20.120.1220">
    <property type="match status" value="1"/>
</dbReference>
<protein>
    <recommendedName>
        <fullName evidence="9">Prepilin leader peptidase/N-methyltransferase</fullName>
        <ecNumber evidence="9">2.1.1.-</ecNumber>
        <ecNumber evidence="9">3.4.23.43</ecNumber>
    </recommendedName>
</protein>
<comment type="similarity">
    <text evidence="2 8">Belongs to the peptidase A24 family.</text>
</comment>
<keyword evidence="9" id="KW-0511">Multifunctional enzyme</keyword>
<evidence type="ECO:0000313" key="13">
    <source>
        <dbReference type="EMBL" id="WEG10121.1"/>
    </source>
</evidence>
<evidence type="ECO:0000256" key="9">
    <source>
        <dbReference type="RuleBase" id="RU003794"/>
    </source>
</evidence>
<keyword evidence="6 10" id="KW-1133">Transmembrane helix</keyword>
<keyword evidence="9" id="KW-0378">Hydrolase</keyword>
<evidence type="ECO:0000256" key="3">
    <source>
        <dbReference type="ARBA" id="ARBA00022475"/>
    </source>
</evidence>
<keyword evidence="3" id="KW-1003">Cell membrane</keyword>
<sequence length="269" mass="28043">MMGVPVWFIVMAMGIFGALIGSFLNVVIWRVPRGLSIVRPASACPQCDQPIAAYDNVPVFSYLLLRGRCRGCSAPISLRYPAVELATALAFAAVAWAAALGAYPVAIVPLLLYWVAISIALALIDLDHQKLPDVITLAAYPVTAVLLAAASALTGDFGRLLTAAIGLVALGGLYILLALGYRGGMGLGDVKLAGALGMLLGWFGWSQLIVGGFSAFVIGGIVGVVLMLTRRAGRRSRIPFGPFMLIGSWVGILAGPTLANVYLTATGLA</sequence>
<keyword evidence="7 10" id="KW-0472">Membrane</keyword>
<feature type="transmembrane region" description="Helical" evidence="10">
    <location>
        <begin position="6"/>
        <end position="29"/>
    </location>
</feature>
<feature type="domain" description="Prepilin type IV endopeptidase peptidase" evidence="11">
    <location>
        <begin position="115"/>
        <end position="224"/>
    </location>
</feature>
<dbReference type="PANTHER" id="PTHR30487:SF0">
    <property type="entry name" value="PREPILIN LEADER PEPTIDASE_N-METHYLTRANSFERASE-RELATED"/>
    <property type="match status" value="1"/>
</dbReference>
<comment type="function">
    <text evidence="9">Plays an essential role in type IV pili and type II pseudopili formation by proteolytically removing the leader sequence from substrate proteins and subsequently monomethylating the alpha-amino group of the newly exposed N-terminal phenylalanine.</text>
</comment>
<reference evidence="13 14" key="1">
    <citation type="submission" date="2023-03" db="EMBL/GenBank/DDBJ databases">
        <title>Genome sequence of Microbacterium sp. KACC 23027.</title>
        <authorList>
            <person name="Kim S."/>
            <person name="Heo J."/>
            <person name="Kwon S.-W."/>
        </authorList>
    </citation>
    <scope>NUCLEOTIDE SEQUENCE [LARGE SCALE GENOMIC DNA]</scope>
    <source>
        <strain evidence="13 14">KACC 23027</strain>
    </source>
</reference>
<dbReference type="Proteomes" id="UP001214553">
    <property type="component" value="Chromosome"/>
</dbReference>
<organism evidence="13 14">
    <name type="scientific">Microbacterium horticulturae</name>
    <dbReference type="NCBI Taxonomy" id="3028316"/>
    <lineage>
        <taxon>Bacteria</taxon>
        <taxon>Bacillati</taxon>
        <taxon>Actinomycetota</taxon>
        <taxon>Actinomycetes</taxon>
        <taxon>Micrococcales</taxon>
        <taxon>Microbacteriaceae</taxon>
        <taxon>Microbacterium</taxon>
    </lineage>
</organism>
<dbReference type="EC" id="3.4.23.43" evidence="9"/>
<evidence type="ECO:0000256" key="5">
    <source>
        <dbReference type="ARBA" id="ARBA00022692"/>
    </source>
</evidence>
<dbReference type="EMBL" id="CP119108">
    <property type="protein sequence ID" value="WEG10121.1"/>
    <property type="molecule type" value="Genomic_DNA"/>
</dbReference>
<dbReference type="Pfam" id="PF06750">
    <property type="entry name" value="A24_N_bact"/>
    <property type="match status" value="1"/>
</dbReference>
<gene>
    <name evidence="13" type="ORF">PU630_06100</name>
</gene>
<keyword evidence="9" id="KW-0489">Methyltransferase</keyword>
<proteinExistence type="inferred from homology"/>
<dbReference type="InterPro" id="IPR010627">
    <property type="entry name" value="Prepilin_pept_A24_N"/>
</dbReference>
<comment type="catalytic activity">
    <reaction evidence="9">
        <text>Typically cleaves a -Gly-|-Phe- bond to release an N-terminal, basic peptide of 5-8 residues from type IV prepilin, and then N-methylates the new N-terminal amino group, the methyl donor being S-adenosyl-L-methionine.</text>
        <dbReference type="EC" id="3.4.23.43"/>
    </reaction>
</comment>
<evidence type="ECO:0000259" key="12">
    <source>
        <dbReference type="Pfam" id="PF06750"/>
    </source>
</evidence>
<evidence type="ECO:0000259" key="11">
    <source>
        <dbReference type="Pfam" id="PF01478"/>
    </source>
</evidence>
<evidence type="ECO:0000256" key="6">
    <source>
        <dbReference type="ARBA" id="ARBA00022989"/>
    </source>
</evidence>